<dbReference type="EMBL" id="AP011113">
    <property type="protein sequence ID" value="BAI83155.1"/>
    <property type="molecule type" value="Genomic_DNA"/>
</dbReference>
<reference evidence="1 2" key="1">
    <citation type="journal article" date="1990" name="J. Food Prot.">
        <title>Isolation and characterization of a coliphage specific for Escherichia coli 0157:H7.</title>
        <authorList>
            <person name="Ronner A.B."/>
            <person name="Cliver D.O."/>
        </authorList>
    </citation>
    <scope>NUCLEOTIDE SEQUENCE [LARGE SCALE GENOMIC DNA]</scope>
    <source>
        <strain evidence="1 2">AR1</strain>
    </source>
</reference>
<evidence type="ECO:0000313" key="1">
    <source>
        <dbReference type="EMBL" id="BAI83155.1"/>
    </source>
</evidence>
<gene>
    <name evidence="1" type="primary">ar1_148</name>
    <name evidence="1" type="ORF">AR1_148</name>
</gene>
<reference evidence="1 2" key="5">
    <citation type="journal article" date="2002" name="J. Microbiol. Immunol. Infect.">
        <title>Analysis of the baseplate region of phage AR1 that specifically infects Escherichia coli O157:H7.</title>
        <authorList>
            <person name="Liao C.P."/>
            <person name="Syu W.J."/>
        </authorList>
    </citation>
    <scope>NUCLEOTIDE SEQUENCE [LARGE SCALE GENOMIC DNA]</scope>
    <source>
        <strain evidence="1 2">AR1</strain>
    </source>
</reference>
<reference evidence="1 2" key="7">
    <citation type="journal article" date="2011" name="J. Virol.">
        <title>T4-Like genome organization of the Escherichia coli O157:H7 lytic phage AR1.</title>
        <authorList>
            <person name="Liao W.-C."/>
            <person name="Ng W.V."/>
            <person name="Lin I.-H."/>
            <person name="Syu W.-J."/>
            <person name="Liu T.-T."/>
            <person name="Chang C.-H."/>
        </authorList>
    </citation>
    <scope>NUCLEOTIDE SEQUENCE [LARGE SCALE GENOMIC DNA]</scope>
    <source>
        <strain evidence="1 2">AR1</strain>
    </source>
</reference>
<proteinExistence type="predicted"/>
<sequence length="44" mass="5304">MRRFSDSSFCSKLFESFHFIFLINFDEIIVSLPHQCVNNFVKLF</sequence>
<keyword evidence="2" id="KW-1185">Reference proteome</keyword>
<dbReference type="Proteomes" id="UP000007649">
    <property type="component" value="Segment"/>
</dbReference>
<organism evidence="1 2">
    <name type="scientific">Escherichia phage AR1</name>
    <name type="common">Bacteriophage AR1</name>
    <dbReference type="NCBI Taxonomy" id="66711"/>
    <lineage>
        <taxon>Viruses</taxon>
        <taxon>Duplodnaviria</taxon>
        <taxon>Heunggongvirae</taxon>
        <taxon>Uroviricota</taxon>
        <taxon>Caudoviricetes</taxon>
        <taxon>Pantevenvirales</taxon>
        <taxon>Straboviridae</taxon>
        <taxon>Tevenvirinae</taxon>
        <taxon>Tequatrovirus</taxon>
        <taxon>Tequatrovirus ar1</taxon>
    </lineage>
</organism>
<reference evidence="1 2" key="6">
    <citation type="journal article" date="2003" name="Appl. Environ. Microbiol.">
        <title>Morphological, host range, and genetic characterization of two coliphages.</title>
        <authorList>
            <person name="Goodridge L."/>
            <person name="Gallaccio A."/>
            <person name="Griffiths M.W."/>
        </authorList>
    </citation>
    <scope>NUCLEOTIDE SEQUENCE [LARGE SCALE GENOMIC DNA]</scope>
    <source>
        <strain evidence="1 2">AR1</strain>
    </source>
</reference>
<dbReference type="KEGG" id="vg:26042036"/>
<name>D4Z9U3_BPAR1</name>
<dbReference type="GeneID" id="26042036"/>
<reference evidence="1 2" key="3">
    <citation type="journal article" date="2000" name="J. Bacteriol.">
        <title>Characterization of the distal tail fiber locus and determination of the receptor for phage AR1, which specifically infects Escherichia coli O157:H7.</title>
        <authorList>
            <person name="Yu S.L."/>
            <person name="Ko K.L."/>
            <person name="Chen C.S."/>
            <person name="Chang Y.C."/>
            <person name="Syu W.J."/>
        </authorList>
    </citation>
    <scope>NUCLEOTIDE SEQUENCE [LARGE SCALE GENOMIC DNA]</scope>
    <source>
        <strain evidence="1 2">AR1</strain>
    </source>
</reference>
<dbReference type="RefSeq" id="YP_009167958.1">
    <property type="nucleotide sequence ID" value="NC_027983.1"/>
</dbReference>
<reference evidence="1 2" key="4">
    <citation type="journal article" date="2002" name="J. Food Prot.">
        <title>A conductance method for the identification of Escherichia coli O157:H7 using bacteriophage AR1.</title>
        <authorList>
            <person name="Chang T.C."/>
            <person name="Ding H.C."/>
            <person name="Chen S.W."/>
        </authorList>
    </citation>
    <scope>NUCLEOTIDE SEQUENCE [LARGE SCALE GENOMIC DNA]</scope>
    <source>
        <strain evidence="1 2">AR1</strain>
    </source>
</reference>
<accession>D4Z9U3</accession>
<organismHost>
    <name type="scientific">Escherichia coli O157:H7</name>
    <dbReference type="NCBI Taxonomy" id="83334"/>
</organismHost>
<reference evidence="1 2" key="2">
    <citation type="journal article" date="1998" name="J. Biomed. Sci.">
        <title>Characterization of a phage specific to hemorrhagic Escherichia coli O157:H7 and disclosure of variations in host outer membrane protein ompC.</title>
        <authorList>
            <person name="Yu S.L."/>
            <person name="Ding H.C."/>
            <person name="Seah J.N."/>
            <person name="Wu K.M."/>
            <person name="Chang Y.C."/>
            <person name="Chang K.S."/>
            <person name="Tam M.F."/>
            <person name="Syu W.J."/>
        </authorList>
    </citation>
    <scope>NUCLEOTIDE SEQUENCE [LARGE SCALE GENOMIC DNA]</scope>
    <source>
        <strain evidence="1 2">AR1</strain>
    </source>
</reference>
<protein>
    <submittedName>
        <fullName evidence="1">Uncharacterized protein</fullName>
    </submittedName>
</protein>
<evidence type="ECO:0000313" key="2">
    <source>
        <dbReference type="Proteomes" id="UP000007649"/>
    </source>
</evidence>